<evidence type="ECO:0000313" key="2">
    <source>
        <dbReference type="EMBL" id="CAD8084973.1"/>
    </source>
</evidence>
<gene>
    <name evidence="2" type="ORF">PSON_ATCC_30995.1.T0470275</name>
</gene>
<accession>A0A8S1N5K8</accession>
<name>A0A8S1N5K8_9CILI</name>
<evidence type="ECO:0000313" key="3">
    <source>
        <dbReference type="Proteomes" id="UP000692954"/>
    </source>
</evidence>
<dbReference type="EMBL" id="CAJJDN010000047">
    <property type="protein sequence ID" value="CAD8084973.1"/>
    <property type="molecule type" value="Genomic_DNA"/>
</dbReference>
<protein>
    <submittedName>
        <fullName evidence="2">Uncharacterized protein</fullName>
    </submittedName>
</protein>
<sequence length="525" mass="63302">MKLSTNQKSNNLFENYPKLPQIPQRNQFLTSEKPQFRIQQQIQNQKNFLSFQEIFEIDQKNKFLLKELIKVLNEDLNYQPQQLQPNNINQQEYELKQKPRRIRNKSYDNNFQGDKSFDDGVSFRKQSKLPNNNKNIQLKNHSRTAKIHKIINVNKEELDDSFIEFEQKQINDMKVSNKKQMKFNSEIHEQDGEIKNSMNFRKESKNKKKKHKFKIVGYAIFAAICLSKKYRMIQKQKQELRSQINQNFQQHQKVLDKFSKRQTIIHEKQYYEFIVEKLMHYFKDQQFFEETQKIKNQSKEYQSDIRKLHVFKFTTQLFKNVEFYTRQKNTPDYILSLLNMSLYEKTAIPISKFVGQRCLFYSDDHLKIPQDQLVLIAMEYYFFCNLIPNFFEMLNELQDDKFITKQKIRTNLFHQNECHFYVCIFATLIQEKIIQTFQEMRKIKNPNGNIVQKTLQTTEQQNLVIKAQIVINNELDDKDVEKEIVKGLITSDLIEALEEEKGQWKQFIAQTFQKIIKNFRSLMPN</sequence>
<dbReference type="Proteomes" id="UP000692954">
    <property type="component" value="Unassembled WGS sequence"/>
</dbReference>
<comment type="caution">
    <text evidence="2">The sequence shown here is derived from an EMBL/GenBank/DDBJ whole genome shotgun (WGS) entry which is preliminary data.</text>
</comment>
<dbReference type="OrthoDB" id="300633at2759"/>
<proteinExistence type="predicted"/>
<feature type="region of interest" description="Disordered" evidence="1">
    <location>
        <begin position="105"/>
        <end position="135"/>
    </location>
</feature>
<evidence type="ECO:0000256" key="1">
    <source>
        <dbReference type="SAM" id="MobiDB-lite"/>
    </source>
</evidence>
<organism evidence="2 3">
    <name type="scientific">Paramecium sonneborni</name>
    <dbReference type="NCBI Taxonomy" id="65129"/>
    <lineage>
        <taxon>Eukaryota</taxon>
        <taxon>Sar</taxon>
        <taxon>Alveolata</taxon>
        <taxon>Ciliophora</taxon>
        <taxon>Intramacronucleata</taxon>
        <taxon>Oligohymenophorea</taxon>
        <taxon>Peniculida</taxon>
        <taxon>Parameciidae</taxon>
        <taxon>Paramecium</taxon>
    </lineage>
</organism>
<reference evidence="2" key="1">
    <citation type="submission" date="2021-01" db="EMBL/GenBank/DDBJ databases">
        <authorList>
            <consortium name="Genoscope - CEA"/>
            <person name="William W."/>
        </authorList>
    </citation>
    <scope>NUCLEOTIDE SEQUENCE</scope>
</reference>
<keyword evidence="3" id="KW-1185">Reference proteome</keyword>
<dbReference type="AlphaFoldDB" id="A0A8S1N5K8"/>